<organism evidence="5">
    <name type="scientific">marine sediment metagenome</name>
    <dbReference type="NCBI Taxonomy" id="412755"/>
    <lineage>
        <taxon>unclassified sequences</taxon>
        <taxon>metagenomes</taxon>
        <taxon>ecological metagenomes</taxon>
    </lineage>
</organism>
<dbReference type="GO" id="GO:0003677">
    <property type="term" value="F:DNA binding"/>
    <property type="evidence" value="ECO:0007669"/>
    <property type="project" value="UniProtKB-KW"/>
</dbReference>
<evidence type="ECO:0000259" key="4">
    <source>
        <dbReference type="PROSITE" id="PS50043"/>
    </source>
</evidence>
<keyword evidence="2" id="KW-0238">DNA-binding</keyword>
<keyword evidence="3" id="KW-0804">Transcription</keyword>
<dbReference type="InterPro" id="IPR000792">
    <property type="entry name" value="Tscrpt_reg_LuxR_C"/>
</dbReference>
<dbReference type="SMART" id="SM00421">
    <property type="entry name" value="HTH_LUXR"/>
    <property type="match status" value="1"/>
</dbReference>
<reference evidence="5" key="1">
    <citation type="journal article" date="2015" name="Nature">
        <title>Complex archaea that bridge the gap between prokaryotes and eukaryotes.</title>
        <authorList>
            <person name="Spang A."/>
            <person name="Saw J.H."/>
            <person name="Jorgensen S.L."/>
            <person name="Zaremba-Niedzwiedzka K."/>
            <person name="Martijn J."/>
            <person name="Lind A.E."/>
            <person name="van Eijk R."/>
            <person name="Schleper C."/>
            <person name="Guy L."/>
            <person name="Ettema T.J."/>
        </authorList>
    </citation>
    <scope>NUCLEOTIDE SEQUENCE</scope>
</reference>
<dbReference type="PRINTS" id="PR00038">
    <property type="entry name" value="HTHLUXR"/>
</dbReference>
<protein>
    <recommendedName>
        <fullName evidence="4">HTH luxR-type domain-containing protein</fullName>
    </recommendedName>
</protein>
<name>A0A0F9TP97_9ZZZZ</name>
<dbReference type="EMBL" id="LAZR01001089">
    <property type="protein sequence ID" value="KKN50911.1"/>
    <property type="molecule type" value="Genomic_DNA"/>
</dbReference>
<dbReference type="CDD" id="cd06170">
    <property type="entry name" value="LuxR_C_like"/>
    <property type="match status" value="1"/>
</dbReference>
<dbReference type="InterPro" id="IPR016032">
    <property type="entry name" value="Sig_transdc_resp-reg_C-effctor"/>
</dbReference>
<feature type="domain" description="HTH luxR-type" evidence="4">
    <location>
        <begin position="1"/>
        <end position="66"/>
    </location>
</feature>
<comment type="caution">
    <text evidence="5">The sequence shown here is derived from an EMBL/GenBank/DDBJ whole genome shotgun (WGS) entry which is preliminary data.</text>
</comment>
<dbReference type="Pfam" id="PF00196">
    <property type="entry name" value="GerE"/>
    <property type="match status" value="1"/>
</dbReference>
<dbReference type="PROSITE" id="PS50043">
    <property type="entry name" value="HTH_LUXR_2"/>
    <property type="match status" value="1"/>
</dbReference>
<dbReference type="SUPFAM" id="SSF46894">
    <property type="entry name" value="C-terminal effector domain of the bipartite response regulators"/>
    <property type="match status" value="1"/>
</dbReference>
<evidence type="ECO:0000256" key="2">
    <source>
        <dbReference type="ARBA" id="ARBA00023125"/>
    </source>
</evidence>
<dbReference type="GO" id="GO:0006355">
    <property type="term" value="P:regulation of DNA-templated transcription"/>
    <property type="evidence" value="ECO:0007669"/>
    <property type="project" value="InterPro"/>
</dbReference>
<dbReference type="PANTHER" id="PTHR44688:SF16">
    <property type="entry name" value="DNA-BINDING TRANSCRIPTIONAL ACTIVATOR DEVR_DOSR"/>
    <property type="match status" value="1"/>
</dbReference>
<evidence type="ECO:0000256" key="1">
    <source>
        <dbReference type="ARBA" id="ARBA00023015"/>
    </source>
</evidence>
<gene>
    <name evidence="5" type="ORF">LCGC14_0627760</name>
</gene>
<dbReference type="AlphaFoldDB" id="A0A0F9TP97"/>
<dbReference type="PANTHER" id="PTHR44688">
    <property type="entry name" value="DNA-BINDING TRANSCRIPTIONAL ACTIVATOR DEVR_DOSR"/>
    <property type="match status" value="1"/>
</dbReference>
<sequence length="132" mass="15552">MGLDIYLTKREKEVMDLVKLGYRNKVIALTLEISEQTVKHHLGKNIFPKLGAFDRAHAVYICLEKGLIGFSNKRLGRQEFRRRNLRRRNIKNIQGLNYDSFCDFCSHGVVNMEKHIATEEHKRNLRRHQSKC</sequence>
<evidence type="ECO:0000256" key="3">
    <source>
        <dbReference type="ARBA" id="ARBA00023163"/>
    </source>
</evidence>
<proteinExistence type="predicted"/>
<evidence type="ECO:0000313" key="5">
    <source>
        <dbReference type="EMBL" id="KKN50911.1"/>
    </source>
</evidence>
<accession>A0A0F9TP97</accession>
<dbReference type="InterPro" id="IPR036388">
    <property type="entry name" value="WH-like_DNA-bd_sf"/>
</dbReference>
<keyword evidence="1" id="KW-0805">Transcription regulation</keyword>
<dbReference type="Gene3D" id="1.10.10.10">
    <property type="entry name" value="Winged helix-like DNA-binding domain superfamily/Winged helix DNA-binding domain"/>
    <property type="match status" value="1"/>
</dbReference>